<dbReference type="Proteomes" id="UP001383192">
    <property type="component" value="Unassembled WGS sequence"/>
</dbReference>
<reference evidence="2 3" key="1">
    <citation type="submission" date="2024-01" db="EMBL/GenBank/DDBJ databases">
        <title>A draft genome for a cacao thread blight-causing isolate of Paramarasmius palmivorus.</title>
        <authorList>
            <person name="Baruah I.K."/>
            <person name="Bukari Y."/>
            <person name="Amoako-Attah I."/>
            <person name="Meinhardt L.W."/>
            <person name="Bailey B.A."/>
            <person name="Cohen S.P."/>
        </authorList>
    </citation>
    <scope>NUCLEOTIDE SEQUENCE [LARGE SCALE GENOMIC DNA]</scope>
    <source>
        <strain evidence="2 3">GH-12</strain>
    </source>
</reference>
<evidence type="ECO:0000259" key="1">
    <source>
        <dbReference type="PROSITE" id="PS50141"/>
    </source>
</evidence>
<dbReference type="Pfam" id="PF02137">
    <property type="entry name" value="A_deamin"/>
    <property type="match status" value="1"/>
</dbReference>
<evidence type="ECO:0000313" key="2">
    <source>
        <dbReference type="EMBL" id="KAK7060165.1"/>
    </source>
</evidence>
<organism evidence="2 3">
    <name type="scientific">Paramarasmius palmivorus</name>
    <dbReference type="NCBI Taxonomy" id="297713"/>
    <lineage>
        <taxon>Eukaryota</taxon>
        <taxon>Fungi</taxon>
        <taxon>Dikarya</taxon>
        <taxon>Basidiomycota</taxon>
        <taxon>Agaricomycotina</taxon>
        <taxon>Agaricomycetes</taxon>
        <taxon>Agaricomycetidae</taxon>
        <taxon>Agaricales</taxon>
        <taxon>Marasmiineae</taxon>
        <taxon>Marasmiaceae</taxon>
        <taxon>Paramarasmius</taxon>
    </lineage>
</organism>
<dbReference type="PANTHER" id="PTHR10910:SF62">
    <property type="entry name" value="AT07585P-RELATED"/>
    <property type="match status" value="1"/>
</dbReference>
<protein>
    <recommendedName>
        <fullName evidence="1">A to I editase domain-containing protein</fullName>
    </recommendedName>
</protein>
<proteinExistence type="predicted"/>
<dbReference type="InterPro" id="IPR002466">
    <property type="entry name" value="A_deamin"/>
</dbReference>
<dbReference type="AlphaFoldDB" id="A0AAW0EAN3"/>
<dbReference type="PANTHER" id="PTHR10910">
    <property type="entry name" value="EUKARYOTE SPECIFIC DSRNA BINDING PROTEIN"/>
    <property type="match status" value="1"/>
</dbReference>
<dbReference type="GO" id="GO:0005737">
    <property type="term" value="C:cytoplasm"/>
    <property type="evidence" value="ECO:0007669"/>
    <property type="project" value="TreeGrafter"/>
</dbReference>
<accession>A0AAW0EAN3</accession>
<feature type="domain" description="A to I editase" evidence="1">
    <location>
        <begin position="48"/>
        <end position="262"/>
    </location>
</feature>
<dbReference type="SMART" id="SM00552">
    <property type="entry name" value="ADEAMc"/>
    <property type="match status" value="1"/>
</dbReference>
<evidence type="ECO:0000313" key="3">
    <source>
        <dbReference type="Proteomes" id="UP001383192"/>
    </source>
</evidence>
<dbReference type="GO" id="GO:0006382">
    <property type="term" value="P:adenosine to inosine editing"/>
    <property type="evidence" value="ECO:0007669"/>
    <property type="project" value="TreeGrafter"/>
</dbReference>
<sequence>MTIDNDSVIREILHTFTGLKFTIPASQWTILASFFLVDTNSSDVKIISICTGTKCLPSSRLPLQGEAIHDSHAEVLARRSAILWLYEEILRILEGGYVSQWVLREEENGKYRLRDGVQLSLYVSTLPCGDSSMRFLAAFQDEEMAALKDSAIRPPPDSTLAARGRDNYSLYGVLRTKPGRADSPPTSSMSCSDKLAAWTVLGIQGALASHFLSPVYITEIIIGEVPSNLRKDVREDCERAFWFRLAEVKELPEGYSVHRPAIRFTDIPFSHSRSEVSEAFATIGGSCNECEWPSLRRNNLLRHLTALCWRVDAANPVDVVINGFKRGVSPKHRYRQQLR</sequence>
<dbReference type="GO" id="GO:0003725">
    <property type="term" value="F:double-stranded RNA binding"/>
    <property type="evidence" value="ECO:0007669"/>
    <property type="project" value="TreeGrafter"/>
</dbReference>
<keyword evidence="3" id="KW-1185">Reference proteome</keyword>
<dbReference type="EMBL" id="JAYKXP010000003">
    <property type="protein sequence ID" value="KAK7060165.1"/>
    <property type="molecule type" value="Genomic_DNA"/>
</dbReference>
<gene>
    <name evidence="2" type="ORF">VNI00_000929</name>
</gene>
<name>A0AAW0EAN3_9AGAR</name>
<dbReference type="GO" id="GO:0008251">
    <property type="term" value="F:tRNA-specific adenosine deaminase activity"/>
    <property type="evidence" value="ECO:0007669"/>
    <property type="project" value="TreeGrafter"/>
</dbReference>
<dbReference type="GO" id="GO:0003726">
    <property type="term" value="F:double-stranded RNA adenosine deaminase activity"/>
    <property type="evidence" value="ECO:0007669"/>
    <property type="project" value="TreeGrafter"/>
</dbReference>
<comment type="caution">
    <text evidence="2">The sequence shown here is derived from an EMBL/GenBank/DDBJ whole genome shotgun (WGS) entry which is preliminary data.</text>
</comment>
<dbReference type="PROSITE" id="PS50141">
    <property type="entry name" value="A_DEAMIN_EDITASE"/>
    <property type="match status" value="1"/>
</dbReference>
<dbReference type="GO" id="GO:0005730">
    <property type="term" value="C:nucleolus"/>
    <property type="evidence" value="ECO:0007669"/>
    <property type="project" value="TreeGrafter"/>
</dbReference>
<dbReference type="GO" id="GO:0006396">
    <property type="term" value="P:RNA processing"/>
    <property type="evidence" value="ECO:0007669"/>
    <property type="project" value="InterPro"/>
</dbReference>